<name>A0AAU7EG00_9FLAO</name>
<keyword evidence="2" id="KW-1185">Reference proteome</keyword>
<protein>
    <submittedName>
        <fullName evidence="1">DUF2291 family protein</fullName>
    </submittedName>
</protein>
<dbReference type="EMBL" id="CP155618">
    <property type="protein sequence ID" value="XBL14372.1"/>
    <property type="molecule type" value="Genomic_DNA"/>
</dbReference>
<reference evidence="1" key="1">
    <citation type="submission" date="2024-04" db="EMBL/GenBank/DDBJ databases">
        <title>Mariniflexile litorale, isolated from the shallow sediments of the Sea of Japan.</title>
        <authorList>
            <person name="Romanenko L."/>
            <person name="Isaeva M."/>
        </authorList>
    </citation>
    <scope>NUCLEOTIDE SEQUENCE [LARGE SCALE GENOMIC DNA]</scope>
    <source>
        <strain evidence="1">KMM 9835</strain>
    </source>
</reference>
<gene>
    <name evidence="1" type="ORF">QLS71_018940</name>
</gene>
<accession>A0AAU7EG00</accession>
<dbReference type="Pfam" id="PF10054">
    <property type="entry name" value="DUF2291"/>
    <property type="match status" value="1"/>
</dbReference>
<sequence length="207" mass="23048">MKKPVKYIVIVVILVLSLYNAVYFEPLDKVKEEQSTSVFDAKTLATDFMSNNIETLPAINVSEFLADITKGVEKYCEQKGKKLGISNDYNFIIDGNATVIAIEEEDVLVAIDDDSKQQIRIATDFIFGNAIRDGSGLADIGSFQNTMDFNTISVELNNIVRETIVPPFKQKVKEGDTLYFKGAVKVNTKSPNLQALKVIPLIIKFNN</sequence>
<organism evidence="1 2">
    <name type="scientific">Mariniflexile litorale</name>
    <dbReference type="NCBI Taxonomy" id="3045158"/>
    <lineage>
        <taxon>Bacteria</taxon>
        <taxon>Pseudomonadati</taxon>
        <taxon>Bacteroidota</taxon>
        <taxon>Flavobacteriia</taxon>
        <taxon>Flavobacteriales</taxon>
        <taxon>Flavobacteriaceae</taxon>
        <taxon>Mariniflexile</taxon>
    </lineage>
</organism>
<dbReference type="Gene3D" id="1.10.10.1260">
    <property type="entry name" value="Envelope glycoprotein gp160, DUF2291, helical domain"/>
    <property type="match status" value="1"/>
</dbReference>
<dbReference type="Proteomes" id="UP001224325">
    <property type="component" value="Chromosome"/>
</dbReference>
<proteinExistence type="predicted"/>
<dbReference type="SUPFAM" id="SSF141318">
    <property type="entry name" value="TM0957-like"/>
    <property type="match status" value="1"/>
</dbReference>
<dbReference type="KEGG" id="mlil:QLS71_018940"/>
<dbReference type="InterPro" id="IPR014582">
    <property type="entry name" value="UCP033535_lipo"/>
</dbReference>
<evidence type="ECO:0000313" key="2">
    <source>
        <dbReference type="Proteomes" id="UP001224325"/>
    </source>
</evidence>
<evidence type="ECO:0000313" key="1">
    <source>
        <dbReference type="EMBL" id="XBL14372.1"/>
    </source>
</evidence>
<dbReference type="AlphaFoldDB" id="A0AAU7EG00"/>
<dbReference type="InterPro" id="IPR036215">
    <property type="entry name" value="TM0957-like_sf"/>
</dbReference>
<dbReference type="Gene3D" id="2.40.50.420">
    <property type="entry name" value="Envelope glycoprotein gp160, DUF2291, alpha/beta domain"/>
    <property type="match status" value="1"/>
</dbReference>
<dbReference type="RefSeq" id="WP_308992161.1">
    <property type="nucleotide sequence ID" value="NZ_CP155618.1"/>
</dbReference>